<organism evidence="2 3">
    <name type="scientific">Candidatus Taylorbacteria bacterium RIFCSPHIGHO2_02_FULL_43_32b</name>
    <dbReference type="NCBI Taxonomy" id="1802306"/>
    <lineage>
        <taxon>Bacteria</taxon>
        <taxon>Candidatus Tayloriibacteriota</taxon>
    </lineage>
</organism>
<gene>
    <name evidence="2" type="ORF">A3C72_04475</name>
</gene>
<feature type="region of interest" description="Disordered" evidence="1">
    <location>
        <begin position="47"/>
        <end position="68"/>
    </location>
</feature>
<dbReference type="EMBL" id="MHRK01000038">
    <property type="protein sequence ID" value="OHA23284.1"/>
    <property type="molecule type" value="Genomic_DNA"/>
</dbReference>
<dbReference type="STRING" id="1802306.A3C72_04475"/>
<evidence type="ECO:0000256" key="1">
    <source>
        <dbReference type="SAM" id="MobiDB-lite"/>
    </source>
</evidence>
<evidence type="ECO:0000313" key="3">
    <source>
        <dbReference type="Proteomes" id="UP000177130"/>
    </source>
</evidence>
<comment type="caution">
    <text evidence="2">The sequence shown here is derived from an EMBL/GenBank/DDBJ whole genome shotgun (WGS) entry which is preliminary data.</text>
</comment>
<name>A0A1G2MHT4_9BACT</name>
<evidence type="ECO:0000313" key="2">
    <source>
        <dbReference type="EMBL" id="OHA23284.1"/>
    </source>
</evidence>
<proteinExistence type="predicted"/>
<dbReference type="AlphaFoldDB" id="A0A1G2MHT4"/>
<sequence>MSTPKSIKITERKSQRPPTTVNPAAEAKYQADRRSALKERLAGGEEVAVEPLRSSQGSLHFEVTRRPE</sequence>
<protein>
    <submittedName>
        <fullName evidence="2">Uncharacterized protein</fullName>
    </submittedName>
</protein>
<dbReference type="Proteomes" id="UP000177130">
    <property type="component" value="Unassembled WGS sequence"/>
</dbReference>
<reference evidence="2 3" key="1">
    <citation type="journal article" date="2016" name="Nat. Commun.">
        <title>Thousands of microbial genomes shed light on interconnected biogeochemical processes in an aquifer system.</title>
        <authorList>
            <person name="Anantharaman K."/>
            <person name="Brown C.T."/>
            <person name="Hug L.A."/>
            <person name="Sharon I."/>
            <person name="Castelle C.J."/>
            <person name="Probst A.J."/>
            <person name="Thomas B.C."/>
            <person name="Singh A."/>
            <person name="Wilkins M.J."/>
            <person name="Karaoz U."/>
            <person name="Brodie E.L."/>
            <person name="Williams K.H."/>
            <person name="Hubbard S.S."/>
            <person name="Banfield J.F."/>
        </authorList>
    </citation>
    <scope>NUCLEOTIDE SEQUENCE [LARGE SCALE GENOMIC DNA]</scope>
</reference>
<feature type="region of interest" description="Disordered" evidence="1">
    <location>
        <begin position="1"/>
        <end position="30"/>
    </location>
</feature>
<accession>A0A1G2MHT4</accession>